<dbReference type="SUPFAM" id="SSF47203">
    <property type="entry name" value="Acyl-CoA dehydrogenase C-terminal domain-like"/>
    <property type="match status" value="1"/>
</dbReference>
<dbReference type="SUPFAM" id="SSF56645">
    <property type="entry name" value="Acyl-CoA dehydrogenase NM domain-like"/>
    <property type="match status" value="1"/>
</dbReference>
<evidence type="ECO:0000259" key="4">
    <source>
        <dbReference type="Pfam" id="PF08028"/>
    </source>
</evidence>
<dbReference type="Gene3D" id="1.20.140.10">
    <property type="entry name" value="Butyryl-CoA Dehydrogenase, subunit A, domain 3"/>
    <property type="match status" value="1"/>
</dbReference>
<dbReference type="InterPro" id="IPR013786">
    <property type="entry name" value="AcylCoA_DH/ox_N"/>
</dbReference>
<evidence type="ECO:0000256" key="2">
    <source>
        <dbReference type="ARBA" id="ARBA00049661"/>
    </source>
</evidence>
<comment type="similarity">
    <text evidence="2">Belongs to the HpaH/HsaA monooxygenase family.</text>
</comment>
<dbReference type="InterPro" id="IPR009100">
    <property type="entry name" value="AcylCoA_DH/oxidase_NM_dom_sf"/>
</dbReference>
<dbReference type="PANTHER" id="PTHR48083:SF19">
    <property type="entry name" value="FLAVIN-DEPENDENT MONOOXYGENASE, OXYGENASE SUBUNIT HSAA"/>
    <property type="match status" value="1"/>
</dbReference>
<dbReference type="Pfam" id="PF08028">
    <property type="entry name" value="Acyl-CoA_dh_2"/>
    <property type="match status" value="1"/>
</dbReference>
<protein>
    <submittedName>
        <fullName evidence="5">Acyl-CoA dehydrogenase family protein</fullName>
    </submittedName>
</protein>
<dbReference type="Proteomes" id="UP001403094">
    <property type="component" value="Unassembled WGS sequence"/>
</dbReference>
<dbReference type="InterPro" id="IPR050741">
    <property type="entry name" value="Acyl-CoA_dehydrogenase"/>
</dbReference>
<dbReference type="InterPro" id="IPR013107">
    <property type="entry name" value="Acyl-CoA_DH_C"/>
</dbReference>
<dbReference type="InterPro" id="IPR036250">
    <property type="entry name" value="AcylCo_DH-like_C"/>
</dbReference>
<dbReference type="InterPro" id="IPR046373">
    <property type="entry name" value="Acyl-CoA_Oxase/DH_mid-dom_sf"/>
</dbReference>
<evidence type="ECO:0000313" key="5">
    <source>
        <dbReference type="EMBL" id="GAA2059818.1"/>
    </source>
</evidence>
<name>A0ABP5GX81_9ACTN</name>
<accession>A0ABP5GX81</accession>
<dbReference type="Gene3D" id="2.40.110.10">
    <property type="entry name" value="Butyryl-CoA Dehydrogenase, subunit A, domain 2"/>
    <property type="match status" value="1"/>
</dbReference>
<sequence>MADNGTGVAAVLDAVRSTVPRLRENGLEAESDRWLPEENIELLDKAGVFRMATPRRFGGLELSLEDQSTVLAEIARGCPASSWVAMVWVSSAWMVSLYPEPLQQEVFSGPSARISGGFSPTGTLTPTEGGYVLNGRWGFNSGCQGADWNMMLAFVERPDGSRDDAIALVPASEFTFADDWHASALAATGSATATAEDVFVPAHLVVIPAEAEGVDPADLPLPPAGRGYGLYSFLFSQAVATFVGIARGAHELFLERLPGRGISNTPWTEQSEHPLTQIQVASAASRIAAAEALAGTMYRLLQERADAGEEPTLRERAAVRGHSAFAAQLAKEAVEILYNASGASVIRRDVPLQRFHRDIQGLALHGWILLSANMEVYGRVLLGLDPETPLL</sequence>
<dbReference type="EMBL" id="BAAANQ010000009">
    <property type="protein sequence ID" value="GAA2059818.1"/>
    <property type="molecule type" value="Genomic_DNA"/>
</dbReference>
<organism evidence="5 6">
    <name type="scientific">Streptomyces cheonanensis</name>
    <dbReference type="NCBI Taxonomy" id="312720"/>
    <lineage>
        <taxon>Bacteria</taxon>
        <taxon>Bacillati</taxon>
        <taxon>Actinomycetota</taxon>
        <taxon>Actinomycetes</taxon>
        <taxon>Kitasatosporales</taxon>
        <taxon>Streptomycetaceae</taxon>
        <taxon>Streptomyces</taxon>
    </lineage>
</organism>
<dbReference type="Gene3D" id="1.10.540.10">
    <property type="entry name" value="Acyl-CoA dehydrogenase/oxidase, N-terminal domain"/>
    <property type="match status" value="1"/>
</dbReference>
<reference evidence="6" key="1">
    <citation type="journal article" date="2019" name="Int. J. Syst. Evol. Microbiol.">
        <title>The Global Catalogue of Microorganisms (GCM) 10K type strain sequencing project: providing services to taxonomists for standard genome sequencing and annotation.</title>
        <authorList>
            <consortium name="The Broad Institute Genomics Platform"/>
            <consortium name="The Broad Institute Genome Sequencing Center for Infectious Disease"/>
            <person name="Wu L."/>
            <person name="Ma J."/>
        </authorList>
    </citation>
    <scope>NUCLEOTIDE SEQUENCE [LARGE SCALE GENOMIC DNA]</scope>
    <source>
        <strain evidence="6">JCM 14549</strain>
    </source>
</reference>
<dbReference type="PANTHER" id="PTHR48083">
    <property type="entry name" value="MEDIUM-CHAIN SPECIFIC ACYL-COA DEHYDROGENASE, MITOCHONDRIAL-RELATED"/>
    <property type="match status" value="1"/>
</dbReference>
<evidence type="ECO:0000256" key="1">
    <source>
        <dbReference type="ARBA" id="ARBA00023002"/>
    </source>
</evidence>
<gene>
    <name evidence="5" type="ORF">GCM10009757_41510</name>
</gene>
<dbReference type="PIRSF" id="PIRSF016578">
    <property type="entry name" value="HsaA"/>
    <property type="match status" value="1"/>
</dbReference>
<comment type="caution">
    <text evidence="5">The sequence shown here is derived from an EMBL/GenBank/DDBJ whole genome shotgun (WGS) entry which is preliminary data.</text>
</comment>
<dbReference type="InterPro" id="IPR037069">
    <property type="entry name" value="AcylCoA_DH/ox_N_sf"/>
</dbReference>
<feature type="domain" description="Acyl-CoA dehydrogenase/oxidase N-terminal" evidence="3">
    <location>
        <begin position="24"/>
        <end position="103"/>
    </location>
</feature>
<keyword evidence="1" id="KW-0560">Oxidoreductase</keyword>
<evidence type="ECO:0000259" key="3">
    <source>
        <dbReference type="Pfam" id="PF02771"/>
    </source>
</evidence>
<feature type="domain" description="Acyl-CoA dehydrogenase C-terminal" evidence="4">
    <location>
        <begin position="239"/>
        <end position="365"/>
    </location>
</feature>
<dbReference type="Pfam" id="PF02771">
    <property type="entry name" value="Acyl-CoA_dh_N"/>
    <property type="match status" value="1"/>
</dbReference>
<proteinExistence type="inferred from homology"/>
<evidence type="ECO:0000313" key="6">
    <source>
        <dbReference type="Proteomes" id="UP001403094"/>
    </source>
</evidence>
<keyword evidence="6" id="KW-1185">Reference proteome</keyword>
<dbReference type="RefSeq" id="WP_346071364.1">
    <property type="nucleotide sequence ID" value="NZ_BAAANQ010000009.1"/>
</dbReference>